<dbReference type="InterPro" id="IPR058627">
    <property type="entry name" value="MdtA-like_C"/>
</dbReference>
<dbReference type="InterPro" id="IPR058625">
    <property type="entry name" value="MdtA-like_BSH"/>
</dbReference>
<dbReference type="Gene3D" id="2.40.420.20">
    <property type="match status" value="1"/>
</dbReference>
<dbReference type="GO" id="GO:1990281">
    <property type="term" value="C:efflux pump complex"/>
    <property type="evidence" value="ECO:0007669"/>
    <property type="project" value="TreeGrafter"/>
</dbReference>
<dbReference type="EMBL" id="DVLY01000172">
    <property type="protein sequence ID" value="HIT98539.1"/>
    <property type="molecule type" value="Genomic_DNA"/>
</dbReference>
<dbReference type="PANTHER" id="PTHR30469:SF33">
    <property type="entry name" value="SLR1207 PROTEIN"/>
    <property type="match status" value="1"/>
</dbReference>
<evidence type="ECO:0000259" key="6">
    <source>
        <dbReference type="Pfam" id="PF25967"/>
    </source>
</evidence>
<gene>
    <name evidence="8" type="ORF">IAC44_06865</name>
</gene>
<evidence type="ECO:0000256" key="3">
    <source>
        <dbReference type="ARBA" id="ARBA00022448"/>
    </source>
</evidence>
<accession>A0A9D1KUK4</accession>
<dbReference type="PRINTS" id="PR01490">
    <property type="entry name" value="RTXTOXIND"/>
</dbReference>
<dbReference type="Pfam" id="PF25990">
    <property type="entry name" value="Beta-barrel_YknX"/>
    <property type="match status" value="1"/>
</dbReference>
<dbReference type="NCBIfam" id="TIGR01730">
    <property type="entry name" value="RND_mfp"/>
    <property type="match status" value="1"/>
</dbReference>
<evidence type="ECO:0000256" key="1">
    <source>
        <dbReference type="ARBA" id="ARBA00004196"/>
    </source>
</evidence>
<comment type="similarity">
    <text evidence="2">Belongs to the membrane fusion protein (MFP) (TC 8.A.1) family.</text>
</comment>
<keyword evidence="4" id="KW-0175">Coiled coil</keyword>
<evidence type="ECO:0000313" key="8">
    <source>
        <dbReference type="EMBL" id="HIT98539.1"/>
    </source>
</evidence>
<protein>
    <submittedName>
        <fullName evidence="8">Efflux RND transporter periplasmic adaptor subunit</fullName>
    </submittedName>
</protein>
<proteinExistence type="inferred from homology"/>
<evidence type="ECO:0000259" key="5">
    <source>
        <dbReference type="Pfam" id="PF25917"/>
    </source>
</evidence>
<reference evidence="8" key="1">
    <citation type="submission" date="2020-10" db="EMBL/GenBank/DDBJ databases">
        <authorList>
            <person name="Gilroy R."/>
        </authorList>
    </citation>
    <scope>NUCLEOTIDE SEQUENCE</scope>
    <source>
        <strain evidence="8">1383</strain>
    </source>
</reference>
<dbReference type="Gene3D" id="2.40.50.100">
    <property type="match status" value="2"/>
</dbReference>
<dbReference type="PANTHER" id="PTHR30469">
    <property type="entry name" value="MULTIDRUG RESISTANCE PROTEIN MDTA"/>
    <property type="match status" value="1"/>
</dbReference>
<evidence type="ECO:0000256" key="2">
    <source>
        <dbReference type="ARBA" id="ARBA00009477"/>
    </source>
</evidence>
<dbReference type="InterPro" id="IPR058636">
    <property type="entry name" value="Beta-barrel_YknX"/>
</dbReference>
<feature type="domain" description="YknX-like beta-barrel" evidence="7">
    <location>
        <begin position="228"/>
        <end position="296"/>
    </location>
</feature>
<sequence>MAKSKKKKYILPLIIVVIIALAVMKSCGVFGSNEKLDQVDTQQATTATIVQIVTASGKIKPSTEVKIAPEVSGEITQLTVKEGDEVKKGQLLVQIKQDIYISAVNRAQAAVQQAIASLEQSAARLKESESEYKRSKLLFESGTIARADWEATEANYKVARLTYDASKSSLESARATLKEAEDNLMRTQIFAPIDGTISQLNVEAGERVVGTAQMAGTEVLRVANLDSMEVEVTVGENDIVKLAVGNPVDIEVDAYWGKRFKGRVTEIASSAANVTETSSADQVTNFNVKIIILDESYRDLVEEKNLLHTPFKPGMTASVEIESDRKDSILVAPIRAVSTRQVKDSTDGTTRTREVVFVLQDGKALQKEVETGIQDDENIEILHGIEAGETLITGPYSLVSKTLRDGQSVKVSEKKKK</sequence>
<dbReference type="Pfam" id="PF25967">
    <property type="entry name" value="RND-MFP_C"/>
    <property type="match status" value="1"/>
</dbReference>
<organism evidence="8 9">
    <name type="scientific">Candidatus Merdimorpha stercoravium</name>
    <dbReference type="NCBI Taxonomy" id="2840863"/>
    <lineage>
        <taxon>Bacteria</taxon>
        <taxon>Pseudomonadati</taxon>
        <taxon>Bacteroidota</taxon>
        <taxon>Flavobacteriia</taxon>
        <taxon>Flavobacteriales</taxon>
        <taxon>Candidatus Merdimorpha</taxon>
    </lineage>
</organism>
<comment type="caution">
    <text evidence="8">The sequence shown here is derived from an EMBL/GenBank/DDBJ whole genome shotgun (WGS) entry which is preliminary data.</text>
</comment>
<dbReference type="SUPFAM" id="SSF111369">
    <property type="entry name" value="HlyD-like secretion proteins"/>
    <property type="match status" value="1"/>
</dbReference>
<evidence type="ECO:0000259" key="7">
    <source>
        <dbReference type="Pfam" id="PF25990"/>
    </source>
</evidence>
<dbReference type="Gene3D" id="1.10.287.470">
    <property type="entry name" value="Helix hairpin bin"/>
    <property type="match status" value="1"/>
</dbReference>
<dbReference type="Pfam" id="PF25917">
    <property type="entry name" value="BSH_RND"/>
    <property type="match status" value="1"/>
</dbReference>
<evidence type="ECO:0000313" key="9">
    <source>
        <dbReference type="Proteomes" id="UP000824161"/>
    </source>
</evidence>
<evidence type="ECO:0000256" key="4">
    <source>
        <dbReference type="SAM" id="Coils"/>
    </source>
</evidence>
<comment type="subcellular location">
    <subcellularLocation>
        <location evidence="1">Cell envelope</location>
    </subcellularLocation>
</comment>
<dbReference type="InterPro" id="IPR006143">
    <property type="entry name" value="RND_pump_MFP"/>
</dbReference>
<dbReference type="AlphaFoldDB" id="A0A9D1KUK4"/>
<keyword evidence="3" id="KW-0813">Transport</keyword>
<feature type="domain" description="Multidrug resistance protein MdtA-like C-terminal permuted SH3" evidence="6">
    <location>
        <begin position="351"/>
        <end position="394"/>
    </location>
</feature>
<dbReference type="Gene3D" id="2.40.30.170">
    <property type="match status" value="1"/>
</dbReference>
<reference evidence="8" key="2">
    <citation type="journal article" date="2021" name="PeerJ">
        <title>Extensive microbial diversity within the chicken gut microbiome revealed by metagenomics and culture.</title>
        <authorList>
            <person name="Gilroy R."/>
            <person name="Ravi A."/>
            <person name="Getino M."/>
            <person name="Pursley I."/>
            <person name="Horton D.L."/>
            <person name="Alikhan N.F."/>
            <person name="Baker D."/>
            <person name="Gharbi K."/>
            <person name="Hall N."/>
            <person name="Watson M."/>
            <person name="Adriaenssens E.M."/>
            <person name="Foster-Nyarko E."/>
            <person name="Jarju S."/>
            <person name="Secka A."/>
            <person name="Antonio M."/>
            <person name="Oren A."/>
            <person name="Chaudhuri R.R."/>
            <person name="La Ragione R."/>
            <person name="Hildebrand F."/>
            <person name="Pallen M.J."/>
        </authorList>
    </citation>
    <scope>NUCLEOTIDE SEQUENCE</scope>
    <source>
        <strain evidence="8">1383</strain>
    </source>
</reference>
<name>A0A9D1KUK4_9FLAO</name>
<dbReference type="Proteomes" id="UP000824161">
    <property type="component" value="Unassembled WGS sequence"/>
</dbReference>
<feature type="domain" description="Multidrug resistance protein MdtA-like barrel-sandwich hybrid" evidence="5">
    <location>
        <begin position="64"/>
        <end position="210"/>
    </location>
</feature>
<dbReference type="GO" id="GO:0015562">
    <property type="term" value="F:efflux transmembrane transporter activity"/>
    <property type="evidence" value="ECO:0007669"/>
    <property type="project" value="InterPro"/>
</dbReference>
<feature type="coiled-coil region" evidence="4">
    <location>
        <begin position="108"/>
        <end position="135"/>
    </location>
</feature>